<proteinExistence type="predicted"/>
<dbReference type="InterPro" id="IPR036457">
    <property type="entry name" value="PPM-type-like_dom_sf"/>
</dbReference>
<keyword evidence="5" id="KW-1185">Reference proteome</keyword>
<feature type="domain" description="PPM-type phosphatase" evidence="3">
    <location>
        <begin position="202"/>
        <end position="419"/>
    </location>
</feature>
<keyword evidence="1" id="KW-0378">Hydrolase</keyword>
<dbReference type="InterPro" id="IPR029016">
    <property type="entry name" value="GAF-like_dom_sf"/>
</dbReference>
<evidence type="ECO:0000259" key="3">
    <source>
        <dbReference type="SMART" id="SM00331"/>
    </source>
</evidence>
<dbReference type="Gene3D" id="3.30.450.40">
    <property type="match status" value="1"/>
</dbReference>
<dbReference type="SMART" id="SM00065">
    <property type="entry name" value="GAF"/>
    <property type="match status" value="1"/>
</dbReference>
<organism evidence="4 5">
    <name type="scientific">Roseateles oligotrophus</name>
    <dbReference type="NCBI Taxonomy" id="1769250"/>
    <lineage>
        <taxon>Bacteria</taxon>
        <taxon>Pseudomonadati</taxon>
        <taxon>Pseudomonadota</taxon>
        <taxon>Betaproteobacteria</taxon>
        <taxon>Burkholderiales</taxon>
        <taxon>Sphaerotilaceae</taxon>
        <taxon>Roseateles</taxon>
    </lineage>
</organism>
<dbReference type="PANTHER" id="PTHR43156:SF2">
    <property type="entry name" value="STAGE II SPORULATION PROTEIN E"/>
    <property type="match status" value="1"/>
</dbReference>
<dbReference type="InterPro" id="IPR052016">
    <property type="entry name" value="Bact_Sigma-Reg"/>
</dbReference>
<name>A0ABT2YE69_9BURK</name>
<reference evidence="4 5" key="1">
    <citation type="submission" date="2021-11" db="EMBL/GenBank/DDBJ databases">
        <authorList>
            <person name="Liang Q."/>
            <person name="Mou H."/>
            <person name="Liu Z."/>
        </authorList>
    </citation>
    <scope>NUCLEOTIDE SEQUENCE [LARGE SCALE GENOMIC DNA]</scope>
    <source>
        <strain evidence="4 5">CHU3</strain>
    </source>
</reference>
<evidence type="ECO:0000259" key="2">
    <source>
        <dbReference type="SMART" id="SM00065"/>
    </source>
</evidence>
<protein>
    <submittedName>
        <fullName evidence="4">SpoIIE family protein phosphatase</fullName>
    </submittedName>
</protein>
<accession>A0ABT2YE69</accession>
<dbReference type="Proteomes" id="UP001209701">
    <property type="component" value="Unassembled WGS sequence"/>
</dbReference>
<dbReference type="Pfam" id="PF07228">
    <property type="entry name" value="SpoIIE"/>
    <property type="match status" value="1"/>
</dbReference>
<gene>
    <name evidence="4" type="ORF">LNV07_09455</name>
</gene>
<evidence type="ECO:0000313" key="5">
    <source>
        <dbReference type="Proteomes" id="UP001209701"/>
    </source>
</evidence>
<feature type="domain" description="GAF" evidence="2">
    <location>
        <begin position="31"/>
        <end position="175"/>
    </location>
</feature>
<dbReference type="SUPFAM" id="SSF55781">
    <property type="entry name" value="GAF domain-like"/>
    <property type="match status" value="1"/>
</dbReference>
<comment type="caution">
    <text evidence="4">The sequence shown here is derived from an EMBL/GenBank/DDBJ whole genome shotgun (WGS) entry which is preliminary data.</text>
</comment>
<dbReference type="PANTHER" id="PTHR43156">
    <property type="entry name" value="STAGE II SPORULATION PROTEIN E-RELATED"/>
    <property type="match status" value="1"/>
</dbReference>
<dbReference type="Pfam" id="PF01590">
    <property type="entry name" value="GAF"/>
    <property type="match status" value="1"/>
</dbReference>
<dbReference type="EMBL" id="JAJIRN010000004">
    <property type="protein sequence ID" value="MCV2368319.1"/>
    <property type="molecule type" value="Genomic_DNA"/>
</dbReference>
<sequence>MSPQASSHQPLTQEEMQALLAVTRALAAPFDLPTMLQTVTAAARQVLHAERSSIWLLDRASAELVLEISKDLAQVRLPVGAGLVGACARDRCVINVPDCYADPRFNAEIDRVSGFHTRCSLTLPLIDHAGQLVGVMQVLNRMDGVFEAEDEPLAEALAAQCAMALSRVRMTAAMLEGERMRQELELARAVQLSTLPAAMPQIAGYDMHGTFLPASLTGGDTYDIARIEQGLLLVLGDATGHGIAPALSVTQMHAMLRMAFSMGADLETAFRKVNDQLAATLADSRFVTAFIGLLDTDSHGLRFLSGGQGPILHFQAASKACVSYKATSFPMGAMPIVALRPPVQIELAPGDILCLLTDGIYEYEAANGEQFGRLRVEQLLAQHCDASAEALSALILAEVRAFAQGAEQEDDITMLLLKRAPPHSH</sequence>
<evidence type="ECO:0000313" key="4">
    <source>
        <dbReference type="EMBL" id="MCV2368319.1"/>
    </source>
</evidence>
<dbReference type="SMART" id="SM00331">
    <property type="entry name" value="PP2C_SIG"/>
    <property type="match status" value="1"/>
</dbReference>
<dbReference type="Gene3D" id="3.60.40.10">
    <property type="entry name" value="PPM-type phosphatase domain"/>
    <property type="match status" value="1"/>
</dbReference>
<dbReference type="InterPro" id="IPR003018">
    <property type="entry name" value="GAF"/>
</dbReference>
<evidence type="ECO:0000256" key="1">
    <source>
        <dbReference type="ARBA" id="ARBA00022801"/>
    </source>
</evidence>
<dbReference type="RefSeq" id="WP_263570923.1">
    <property type="nucleotide sequence ID" value="NZ_JAJIRN010000004.1"/>
</dbReference>
<dbReference type="SUPFAM" id="SSF81606">
    <property type="entry name" value="PP2C-like"/>
    <property type="match status" value="1"/>
</dbReference>
<dbReference type="InterPro" id="IPR001932">
    <property type="entry name" value="PPM-type_phosphatase-like_dom"/>
</dbReference>